<organism evidence="11 12">
    <name type="scientific">Saccharopolyspora flava</name>
    <dbReference type="NCBI Taxonomy" id="95161"/>
    <lineage>
        <taxon>Bacteria</taxon>
        <taxon>Bacillati</taxon>
        <taxon>Actinomycetota</taxon>
        <taxon>Actinomycetes</taxon>
        <taxon>Pseudonocardiales</taxon>
        <taxon>Pseudonocardiaceae</taxon>
        <taxon>Saccharopolyspora</taxon>
    </lineage>
</organism>
<feature type="transmembrane region" description="Helical" evidence="9">
    <location>
        <begin position="148"/>
        <end position="168"/>
    </location>
</feature>
<evidence type="ECO:0000256" key="2">
    <source>
        <dbReference type="ARBA" id="ARBA00012438"/>
    </source>
</evidence>
<dbReference type="InterPro" id="IPR003594">
    <property type="entry name" value="HATPase_dom"/>
</dbReference>
<evidence type="ECO:0000256" key="1">
    <source>
        <dbReference type="ARBA" id="ARBA00000085"/>
    </source>
</evidence>
<dbReference type="SMART" id="SM00387">
    <property type="entry name" value="HATPase_c"/>
    <property type="match status" value="1"/>
</dbReference>
<keyword evidence="4" id="KW-0808">Transferase</keyword>
<evidence type="ECO:0000256" key="6">
    <source>
        <dbReference type="ARBA" id="ARBA00022777"/>
    </source>
</evidence>
<dbReference type="AlphaFoldDB" id="A0A1I6P074"/>
<feature type="transmembrane region" description="Helical" evidence="9">
    <location>
        <begin position="123"/>
        <end position="142"/>
    </location>
</feature>
<keyword evidence="8" id="KW-0902">Two-component regulatory system</keyword>
<reference evidence="12" key="1">
    <citation type="submission" date="2016-10" db="EMBL/GenBank/DDBJ databases">
        <authorList>
            <person name="Varghese N."/>
            <person name="Submissions S."/>
        </authorList>
    </citation>
    <scope>NUCLEOTIDE SEQUENCE [LARGE SCALE GENOMIC DNA]</scope>
    <source>
        <strain evidence="12">DSM 44771</strain>
    </source>
</reference>
<keyword evidence="5" id="KW-0547">Nucleotide-binding</keyword>
<evidence type="ECO:0000313" key="11">
    <source>
        <dbReference type="EMBL" id="SFS33613.1"/>
    </source>
</evidence>
<dbReference type="InterPro" id="IPR055558">
    <property type="entry name" value="DUF7134"/>
</dbReference>
<dbReference type="PROSITE" id="PS50109">
    <property type="entry name" value="HIS_KIN"/>
    <property type="match status" value="1"/>
</dbReference>
<dbReference type="InterPro" id="IPR005467">
    <property type="entry name" value="His_kinase_dom"/>
</dbReference>
<dbReference type="InterPro" id="IPR050482">
    <property type="entry name" value="Sensor_HK_TwoCompSys"/>
</dbReference>
<dbReference type="CDD" id="cd16917">
    <property type="entry name" value="HATPase_UhpB-NarQ-NarX-like"/>
    <property type="match status" value="1"/>
</dbReference>
<dbReference type="PANTHER" id="PTHR24421:SF10">
    <property type="entry name" value="NITRATE_NITRITE SENSOR PROTEIN NARQ"/>
    <property type="match status" value="1"/>
</dbReference>
<dbReference type="GO" id="GO:0016020">
    <property type="term" value="C:membrane"/>
    <property type="evidence" value="ECO:0007669"/>
    <property type="project" value="InterPro"/>
</dbReference>
<feature type="transmembrane region" description="Helical" evidence="9">
    <location>
        <begin position="47"/>
        <end position="67"/>
    </location>
</feature>
<dbReference type="STRING" id="95161.SAMN05660874_00322"/>
<dbReference type="InterPro" id="IPR011712">
    <property type="entry name" value="Sig_transdc_His_kin_sub3_dim/P"/>
</dbReference>
<dbReference type="EC" id="2.7.13.3" evidence="2"/>
<evidence type="ECO:0000256" key="5">
    <source>
        <dbReference type="ARBA" id="ARBA00022741"/>
    </source>
</evidence>
<evidence type="ECO:0000313" key="12">
    <source>
        <dbReference type="Proteomes" id="UP000198852"/>
    </source>
</evidence>
<dbReference type="GO" id="GO:0046983">
    <property type="term" value="F:protein dimerization activity"/>
    <property type="evidence" value="ECO:0007669"/>
    <property type="project" value="InterPro"/>
</dbReference>
<name>A0A1I6P074_9PSEU</name>
<evidence type="ECO:0000256" key="7">
    <source>
        <dbReference type="ARBA" id="ARBA00022840"/>
    </source>
</evidence>
<dbReference type="Gene3D" id="3.30.565.10">
    <property type="entry name" value="Histidine kinase-like ATPase, C-terminal domain"/>
    <property type="match status" value="1"/>
</dbReference>
<keyword evidence="7" id="KW-0067">ATP-binding</keyword>
<feature type="transmembrane region" description="Helical" evidence="9">
    <location>
        <begin position="74"/>
        <end position="91"/>
    </location>
</feature>
<dbReference type="Pfam" id="PF07730">
    <property type="entry name" value="HisKA_3"/>
    <property type="match status" value="1"/>
</dbReference>
<keyword evidence="6 11" id="KW-0418">Kinase</keyword>
<feature type="domain" description="Histidine kinase" evidence="10">
    <location>
        <begin position="314"/>
        <end position="403"/>
    </location>
</feature>
<evidence type="ECO:0000256" key="9">
    <source>
        <dbReference type="SAM" id="Phobius"/>
    </source>
</evidence>
<feature type="transmembrane region" description="Helical" evidence="9">
    <location>
        <begin position="21"/>
        <end position="41"/>
    </location>
</feature>
<dbReference type="InterPro" id="IPR036890">
    <property type="entry name" value="HATPase_C_sf"/>
</dbReference>
<comment type="catalytic activity">
    <reaction evidence="1">
        <text>ATP + protein L-histidine = ADP + protein N-phospho-L-histidine.</text>
        <dbReference type="EC" id="2.7.13.3"/>
    </reaction>
</comment>
<evidence type="ECO:0000256" key="4">
    <source>
        <dbReference type="ARBA" id="ARBA00022679"/>
    </source>
</evidence>
<evidence type="ECO:0000256" key="8">
    <source>
        <dbReference type="ARBA" id="ARBA00023012"/>
    </source>
</evidence>
<dbReference type="Gene3D" id="1.20.5.1930">
    <property type="match status" value="1"/>
</dbReference>
<dbReference type="SUPFAM" id="SSF55874">
    <property type="entry name" value="ATPase domain of HSP90 chaperone/DNA topoisomerase II/histidine kinase"/>
    <property type="match status" value="1"/>
</dbReference>
<dbReference type="PANTHER" id="PTHR24421">
    <property type="entry name" value="NITRATE/NITRITE SENSOR PROTEIN NARX-RELATED"/>
    <property type="match status" value="1"/>
</dbReference>
<evidence type="ECO:0000256" key="3">
    <source>
        <dbReference type="ARBA" id="ARBA00022553"/>
    </source>
</evidence>
<keyword evidence="9" id="KW-0472">Membrane</keyword>
<feature type="transmembrane region" description="Helical" evidence="9">
    <location>
        <begin position="97"/>
        <end position="116"/>
    </location>
</feature>
<accession>A0A1I6P074</accession>
<proteinExistence type="predicted"/>
<dbReference type="Pfam" id="PF23539">
    <property type="entry name" value="DUF7134"/>
    <property type="match status" value="1"/>
</dbReference>
<keyword evidence="3" id="KW-0597">Phosphoprotein</keyword>
<dbReference type="Proteomes" id="UP000198852">
    <property type="component" value="Unassembled WGS sequence"/>
</dbReference>
<dbReference type="Pfam" id="PF02518">
    <property type="entry name" value="HATPase_c"/>
    <property type="match status" value="1"/>
</dbReference>
<dbReference type="GO" id="GO:0005524">
    <property type="term" value="F:ATP binding"/>
    <property type="evidence" value="ECO:0007669"/>
    <property type="project" value="UniProtKB-KW"/>
</dbReference>
<keyword evidence="9" id="KW-0812">Transmembrane</keyword>
<sequence length="404" mass="42912">MGSAARAYREPVFTSWRPDHRLMLDGVAAALVLVLGLGASLSSLRGAHAWLWTTSLVALVGLAGCLAVRRVRPLVALAVASACMLALVALPDLPGGVPPVLLPFSAIYPVLLYSAIAYTDLSVLPVVGGLVGSALVVGRTVLSFPGAWGPPGVLGAVAVASVFSAWALGRYRRIRVSYVRALEESAQRAEQLRAEQVRSAVAAERRLIAREIHDVAAHSLAVVLTQADTARLVFDRDPERARAMLGTALDVGREAMREMRAMLGVLRSGDDPVSPADDRDLGSLVASFRDAGVDVSLRSSGTRQDLGTAERHAVYRVVQESVTNALKHVGPQVRCRISLEWEPRRLTVTVTDDGPGTAEDLTERGGHGLVGMAERMRQIGGGFVVRSAPGAGTTVRAEFELGER</sequence>
<dbReference type="GO" id="GO:0000155">
    <property type="term" value="F:phosphorelay sensor kinase activity"/>
    <property type="evidence" value="ECO:0007669"/>
    <property type="project" value="InterPro"/>
</dbReference>
<evidence type="ECO:0000259" key="10">
    <source>
        <dbReference type="PROSITE" id="PS50109"/>
    </source>
</evidence>
<protein>
    <recommendedName>
        <fullName evidence="2">histidine kinase</fullName>
        <ecNumber evidence="2">2.7.13.3</ecNumber>
    </recommendedName>
</protein>
<dbReference type="EMBL" id="FOZX01000001">
    <property type="protein sequence ID" value="SFS33613.1"/>
    <property type="molecule type" value="Genomic_DNA"/>
</dbReference>
<keyword evidence="12" id="KW-1185">Reference proteome</keyword>
<keyword evidence="9" id="KW-1133">Transmembrane helix</keyword>
<gene>
    <name evidence="11" type="ORF">SAMN05660874_00322</name>
</gene>